<reference evidence="1" key="2">
    <citation type="journal article" date="2021" name="PeerJ">
        <title>Extensive microbial diversity within the chicken gut microbiome revealed by metagenomics and culture.</title>
        <authorList>
            <person name="Gilroy R."/>
            <person name="Ravi A."/>
            <person name="Getino M."/>
            <person name="Pursley I."/>
            <person name="Horton D.L."/>
            <person name="Alikhan N.F."/>
            <person name="Baker D."/>
            <person name="Gharbi K."/>
            <person name="Hall N."/>
            <person name="Watson M."/>
            <person name="Adriaenssens E.M."/>
            <person name="Foster-Nyarko E."/>
            <person name="Jarju S."/>
            <person name="Secka A."/>
            <person name="Antonio M."/>
            <person name="Oren A."/>
            <person name="Chaudhuri R.R."/>
            <person name="La Ragione R."/>
            <person name="Hildebrand F."/>
            <person name="Pallen M.J."/>
        </authorList>
    </citation>
    <scope>NUCLEOTIDE SEQUENCE</scope>
    <source>
        <strain evidence="1">ChiSjej4B22-8148</strain>
    </source>
</reference>
<name>A0A9D1D9V9_9FIRM</name>
<accession>A0A9D1D9V9</accession>
<dbReference type="Proteomes" id="UP000886757">
    <property type="component" value="Unassembled WGS sequence"/>
</dbReference>
<gene>
    <name evidence="1" type="ORF">IAB31_10220</name>
</gene>
<comment type="caution">
    <text evidence="1">The sequence shown here is derived from an EMBL/GenBank/DDBJ whole genome shotgun (WGS) entry which is preliminary data.</text>
</comment>
<dbReference type="AlphaFoldDB" id="A0A9D1D9V9"/>
<organism evidence="1 2">
    <name type="scientific">Candidatus Choladousia intestinavium</name>
    <dbReference type="NCBI Taxonomy" id="2840727"/>
    <lineage>
        <taxon>Bacteria</taxon>
        <taxon>Bacillati</taxon>
        <taxon>Bacillota</taxon>
        <taxon>Clostridia</taxon>
        <taxon>Lachnospirales</taxon>
        <taxon>Lachnospiraceae</taxon>
        <taxon>Lachnospiraceae incertae sedis</taxon>
        <taxon>Candidatus Choladousia</taxon>
    </lineage>
</organism>
<protein>
    <submittedName>
        <fullName evidence="1">FeoB-associated Cys-rich membrane protein</fullName>
    </submittedName>
</protein>
<evidence type="ECO:0000313" key="2">
    <source>
        <dbReference type="Proteomes" id="UP000886757"/>
    </source>
</evidence>
<sequence length="61" mass="6189">MIDLILIAVLVMIIAAAGGYIYKAKKNGQKCIGCPAGCSCGTGGSEKKRSPCGCCGTAHKK</sequence>
<dbReference type="EMBL" id="DVGK01000115">
    <property type="protein sequence ID" value="HIR14281.1"/>
    <property type="molecule type" value="Genomic_DNA"/>
</dbReference>
<reference evidence="1" key="1">
    <citation type="submission" date="2020-10" db="EMBL/GenBank/DDBJ databases">
        <authorList>
            <person name="Gilroy R."/>
        </authorList>
    </citation>
    <scope>NUCLEOTIDE SEQUENCE</scope>
    <source>
        <strain evidence="1">ChiSjej4B22-8148</strain>
    </source>
</reference>
<proteinExistence type="predicted"/>
<evidence type="ECO:0000313" key="1">
    <source>
        <dbReference type="EMBL" id="HIR14281.1"/>
    </source>
</evidence>